<keyword evidence="2" id="KW-0808">Transferase</keyword>
<dbReference type="Proteomes" id="UP001596523">
    <property type="component" value="Unassembled WGS sequence"/>
</dbReference>
<sequence length="195" mass="21052">MTNRLPRAELRGGGLLLRPWDEGSVTDAQAFLRGVSDPEFRAWNNPLRQLDDLAAAQEALRDRAHLWYEGDSAAYCVTDATTGAVLGNVTLNSPYWPNRSATVGYWVLPEARGRHVASRGLALVADWSFGIGLHRLALDHAVGNAASCRVAERCGFVYEGTLRGAHYNNDGTSGDGHLHARLATDGPALTYPPGS</sequence>
<comment type="caution">
    <text evidence="2">The sequence shown here is derived from an EMBL/GenBank/DDBJ whole genome shotgun (WGS) entry which is preliminary data.</text>
</comment>
<dbReference type="GO" id="GO:0016746">
    <property type="term" value="F:acyltransferase activity"/>
    <property type="evidence" value="ECO:0007669"/>
    <property type="project" value="UniProtKB-KW"/>
</dbReference>
<dbReference type="InterPro" id="IPR051908">
    <property type="entry name" value="Ribosomal_N-acetyltransferase"/>
</dbReference>
<dbReference type="Pfam" id="PF13302">
    <property type="entry name" value="Acetyltransf_3"/>
    <property type="match status" value="1"/>
</dbReference>
<dbReference type="PROSITE" id="PS51186">
    <property type="entry name" value="GNAT"/>
    <property type="match status" value="1"/>
</dbReference>
<reference evidence="3" key="1">
    <citation type="journal article" date="2019" name="Int. J. Syst. Evol. Microbiol.">
        <title>The Global Catalogue of Microorganisms (GCM) 10K type strain sequencing project: providing services to taxonomists for standard genome sequencing and annotation.</title>
        <authorList>
            <consortium name="The Broad Institute Genomics Platform"/>
            <consortium name="The Broad Institute Genome Sequencing Center for Infectious Disease"/>
            <person name="Wu L."/>
            <person name="Ma J."/>
        </authorList>
    </citation>
    <scope>NUCLEOTIDE SEQUENCE [LARGE SCALE GENOMIC DNA]</scope>
    <source>
        <strain evidence="3">SYNS20</strain>
    </source>
</reference>
<dbReference type="EC" id="2.3.-.-" evidence="2"/>
<protein>
    <submittedName>
        <fullName evidence="2">GNAT family N-acetyltransferase</fullName>
        <ecNumber evidence="2">2.3.-.-</ecNumber>
    </submittedName>
</protein>
<evidence type="ECO:0000313" key="2">
    <source>
        <dbReference type="EMBL" id="MFC7306272.1"/>
    </source>
</evidence>
<dbReference type="SUPFAM" id="SSF55729">
    <property type="entry name" value="Acyl-CoA N-acyltransferases (Nat)"/>
    <property type="match status" value="1"/>
</dbReference>
<dbReference type="InterPro" id="IPR000182">
    <property type="entry name" value="GNAT_dom"/>
</dbReference>
<dbReference type="InterPro" id="IPR016181">
    <property type="entry name" value="Acyl_CoA_acyltransferase"/>
</dbReference>
<dbReference type="RefSeq" id="WP_381831626.1">
    <property type="nucleotide sequence ID" value="NZ_JBHTCF010000007.1"/>
</dbReference>
<proteinExistence type="predicted"/>
<name>A0ABW2JKN3_9ACTN</name>
<keyword evidence="2" id="KW-0012">Acyltransferase</keyword>
<dbReference type="Gene3D" id="3.40.630.30">
    <property type="match status" value="1"/>
</dbReference>
<evidence type="ECO:0000313" key="3">
    <source>
        <dbReference type="Proteomes" id="UP001596523"/>
    </source>
</evidence>
<organism evidence="2 3">
    <name type="scientific">Streptomyces monticola</name>
    <dbReference type="NCBI Taxonomy" id="2666263"/>
    <lineage>
        <taxon>Bacteria</taxon>
        <taxon>Bacillati</taxon>
        <taxon>Actinomycetota</taxon>
        <taxon>Actinomycetes</taxon>
        <taxon>Kitasatosporales</taxon>
        <taxon>Streptomycetaceae</taxon>
        <taxon>Streptomyces</taxon>
    </lineage>
</organism>
<dbReference type="EMBL" id="JBHTCF010000007">
    <property type="protein sequence ID" value="MFC7306272.1"/>
    <property type="molecule type" value="Genomic_DNA"/>
</dbReference>
<dbReference type="PANTHER" id="PTHR43441">
    <property type="entry name" value="RIBOSOMAL-PROTEIN-SERINE ACETYLTRANSFERASE"/>
    <property type="match status" value="1"/>
</dbReference>
<keyword evidence="3" id="KW-1185">Reference proteome</keyword>
<accession>A0ABW2JKN3</accession>
<gene>
    <name evidence="2" type="ORF">ACFQVC_18870</name>
</gene>
<feature type="domain" description="N-acetyltransferase" evidence="1">
    <location>
        <begin position="15"/>
        <end position="185"/>
    </location>
</feature>
<evidence type="ECO:0000259" key="1">
    <source>
        <dbReference type="PROSITE" id="PS51186"/>
    </source>
</evidence>
<dbReference type="PANTHER" id="PTHR43441:SF10">
    <property type="entry name" value="ACETYLTRANSFERASE"/>
    <property type="match status" value="1"/>
</dbReference>